<dbReference type="Proteomes" id="UP000262004">
    <property type="component" value="Chromosome"/>
</dbReference>
<dbReference type="KEGG" id="htl:HPTL_0165"/>
<evidence type="ECO:0008006" key="3">
    <source>
        <dbReference type="Google" id="ProtNLM"/>
    </source>
</evidence>
<dbReference type="EMBL" id="AP018558">
    <property type="protein sequence ID" value="BBD76435.1"/>
    <property type="molecule type" value="Genomic_DNA"/>
</dbReference>
<accession>A0A2Z6DVJ1</accession>
<gene>
    <name evidence="1" type="ORF">HPTL_0165</name>
</gene>
<dbReference type="RefSeq" id="WP_197713723.1">
    <property type="nucleotide sequence ID" value="NZ_AP018558.1"/>
</dbReference>
<organism evidence="1 2">
    <name type="scientific">Hydrogenophilus thermoluteolus</name>
    <name type="common">Pseudomonas hydrogenothermophila</name>
    <dbReference type="NCBI Taxonomy" id="297"/>
    <lineage>
        <taxon>Bacteria</taxon>
        <taxon>Pseudomonadati</taxon>
        <taxon>Pseudomonadota</taxon>
        <taxon>Hydrogenophilia</taxon>
        <taxon>Hydrogenophilales</taxon>
        <taxon>Hydrogenophilaceae</taxon>
        <taxon>Hydrogenophilus</taxon>
    </lineage>
</organism>
<keyword evidence="2" id="KW-1185">Reference proteome</keyword>
<reference evidence="1 2" key="1">
    <citation type="submission" date="2018-04" db="EMBL/GenBank/DDBJ databases">
        <title>Complete genome sequence of Hydrogenophilus thermoluteolus TH-1.</title>
        <authorList>
            <person name="Arai H."/>
        </authorList>
    </citation>
    <scope>NUCLEOTIDE SEQUENCE [LARGE SCALE GENOMIC DNA]</scope>
    <source>
        <strain evidence="1 2">TH-1</strain>
    </source>
</reference>
<dbReference type="AlphaFoldDB" id="A0A2Z6DVJ1"/>
<dbReference type="InterPro" id="IPR014991">
    <property type="entry name" value="DUF1840"/>
</dbReference>
<dbReference type="Pfam" id="PF08895">
    <property type="entry name" value="DUF1840"/>
    <property type="match status" value="1"/>
</dbReference>
<protein>
    <recommendedName>
        <fullName evidence="3">DUF1840 domain-containing protein</fullName>
    </recommendedName>
</protein>
<evidence type="ECO:0000313" key="1">
    <source>
        <dbReference type="EMBL" id="BBD76435.1"/>
    </source>
</evidence>
<proteinExistence type="predicted"/>
<evidence type="ECO:0000313" key="2">
    <source>
        <dbReference type="Proteomes" id="UP000262004"/>
    </source>
</evidence>
<sequence>MQPEQLLITFRSDADADVIMYRKHAEPILKLLGKEPDRGILTPEQLPEAIAKLEAACAADRERERQQLAALEADADASGKPMPVGFHQRAWPLLQMMKHALAEHKPVVWGV</sequence>
<name>A0A2Z6DVJ1_HYDTE</name>